<evidence type="ECO:0000313" key="1">
    <source>
        <dbReference type="EMBL" id="MCX4232789.1"/>
    </source>
</evidence>
<dbReference type="EMBL" id="JAIFZO010000002">
    <property type="protein sequence ID" value="MCX4232789.1"/>
    <property type="molecule type" value="Genomic_DNA"/>
</dbReference>
<gene>
    <name evidence="1" type="ORF">K3769_08375</name>
</gene>
<dbReference type="RefSeq" id="WP_267025796.1">
    <property type="nucleotide sequence ID" value="NZ_JAIFZO010000002.1"/>
</dbReference>
<proteinExistence type="predicted"/>
<comment type="caution">
    <text evidence="1">The sequence shown here is derived from an EMBL/GenBank/DDBJ whole genome shotgun (WGS) entry which is preliminary data.</text>
</comment>
<protein>
    <submittedName>
        <fullName evidence="1">Uncharacterized protein</fullName>
    </submittedName>
</protein>
<name>A0ABT3V1K2_9ACTN</name>
<evidence type="ECO:0000313" key="2">
    <source>
        <dbReference type="Proteomes" id="UP001165590"/>
    </source>
</evidence>
<organism evidence="1 2">
    <name type="scientific">Streptomyces ortus</name>
    <dbReference type="NCBI Taxonomy" id="2867268"/>
    <lineage>
        <taxon>Bacteria</taxon>
        <taxon>Bacillati</taxon>
        <taxon>Actinomycetota</taxon>
        <taxon>Actinomycetes</taxon>
        <taxon>Kitasatosporales</taxon>
        <taxon>Streptomycetaceae</taxon>
        <taxon>Streptomyces</taxon>
    </lineage>
</organism>
<sequence length="159" mass="17819">MFIARDSTDDRLWFRLRDCAARFGSLFCIGWQNLESLIRSDVTFLPAGPDTAGAFDQALVRDLGLVMLAEWNDPDVWLWMQNNNAYPTPGLLDEVYGLVKEPCVSYRGILAGRAFSPEAQGWRCSRCGRFPSQMSLLDHVEGVPLYMCAGQEETACLTS</sequence>
<accession>A0ABT3V1K2</accession>
<reference evidence="1" key="1">
    <citation type="journal article" date="2022" name="bioRxiv">
        <title>Discovery and biosynthetic assessment of Streptomyces ortus sp nov. isolated from a deep-sea sponge.</title>
        <authorList>
            <person name="Williams S.E."/>
        </authorList>
    </citation>
    <scope>NUCLEOTIDE SEQUENCE</scope>
    <source>
        <strain evidence="1">A15ISP2-DRY2</strain>
    </source>
</reference>
<keyword evidence="2" id="KW-1185">Reference proteome</keyword>
<dbReference type="Proteomes" id="UP001165590">
    <property type="component" value="Unassembled WGS sequence"/>
</dbReference>